<gene>
    <name evidence="12" type="ORF">G3A44_14650</name>
</gene>
<dbReference type="EMBL" id="JAAGOH010000017">
    <property type="protein sequence ID" value="NDY92426.1"/>
    <property type="molecule type" value="Genomic_DNA"/>
</dbReference>
<evidence type="ECO:0000256" key="4">
    <source>
        <dbReference type="ARBA" id="ARBA00022475"/>
    </source>
</evidence>
<keyword evidence="5 10" id="KW-0145">Chemotaxis</keyword>
<reference evidence="12 13" key="1">
    <citation type="submission" date="2020-02" db="EMBL/GenBank/DDBJ databases">
        <title>Ideonella bacterium strain TBM-1.</title>
        <authorList>
            <person name="Chen W.-M."/>
        </authorList>
    </citation>
    <scope>NUCLEOTIDE SEQUENCE [LARGE SCALE GENOMIC DNA]</scope>
    <source>
        <strain evidence="12 13">TBM-1</strain>
    </source>
</reference>
<evidence type="ECO:0000256" key="3">
    <source>
        <dbReference type="ARBA" id="ARBA00008281"/>
    </source>
</evidence>
<dbReference type="PANTHER" id="PTHR35091:SF2">
    <property type="entry name" value="FLAGELLAR PROTEIN FLIL"/>
    <property type="match status" value="1"/>
</dbReference>
<dbReference type="Pfam" id="PF03748">
    <property type="entry name" value="FliL"/>
    <property type="match status" value="1"/>
</dbReference>
<evidence type="ECO:0000256" key="7">
    <source>
        <dbReference type="ARBA" id="ARBA00022779"/>
    </source>
</evidence>
<evidence type="ECO:0000313" key="12">
    <source>
        <dbReference type="EMBL" id="NDY92426.1"/>
    </source>
</evidence>
<protein>
    <recommendedName>
        <fullName evidence="10">Flagellar protein FliL</fullName>
    </recommendedName>
</protein>
<keyword evidence="6 10" id="KW-0812">Transmembrane</keyword>
<keyword evidence="9 10" id="KW-0472">Membrane</keyword>
<keyword evidence="7 10" id="KW-0283">Flagellar rotation</keyword>
<comment type="function">
    <text evidence="1 10">Controls the rotational direction of flagella during chemotaxis.</text>
</comment>
<evidence type="ECO:0000313" key="13">
    <source>
        <dbReference type="Proteomes" id="UP000484255"/>
    </source>
</evidence>
<name>A0A7C9TND9_9BURK</name>
<dbReference type="GO" id="GO:0071978">
    <property type="term" value="P:bacterial-type flagellum-dependent swarming motility"/>
    <property type="evidence" value="ECO:0007669"/>
    <property type="project" value="TreeGrafter"/>
</dbReference>
<dbReference type="InterPro" id="IPR005503">
    <property type="entry name" value="FliL"/>
</dbReference>
<evidence type="ECO:0000256" key="2">
    <source>
        <dbReference type="ARBA" id="ARBA00004162"/>
    </source>
</evidence>
<dbReference type="Proteomes" id="UP000484255">
    <property type="component" value="Unassembled WGS sequence"/>
</dbReference>
<feature type="region of interest" description="Disordered" evidence="11">
    <location>
        <begin position="170"/>
        <end position="194"/>
    </location>
</feature>
<sequence>MSAAAAPAAGDAPPPKGGKKKLILIIVAVVLLLAAGGGGFFYFKAKAAHEAEAAAEEEGAEEAPAKHAEKKPPKREKKKDEKHAPPVFVPLDHFTVNLADREQDRFAQIGITLEVVDAKAGDEIKAYLPAIRNNILLLLSSKSAADLATAEGKEKLARQVRREAVLPMGIELEDEDEPVEEPQPGKKRKRRAYDSLADSPVQHVHFSAFIIQ</sequence>
<keyword evidence="4" id="KW-1003">Cell membrane</keyword>
<keyword evidence="13" id="KW-1185">Reference proteome</keyword>
<evidence type="ECO:0000256" key="10">
    <source>
        <dbReference type="RuleBase" id="RU364125"/>
    </source>
</evidence>
<comment type="subcellular location">
    <subcellularLocation>
        <location evidence="10">Cell inner membrane</location>
    </subcellularLocation>
    <subcellularLocation>
        <location evidence="2">Cell membrane</location>
        <topology evidence="2">Single-pass membrane protein</topology>
    </subcellularLocation>
</comment>
<keyword evidence="8 10" id="KW-1133">Transmembrane helix</keyword>
<dbReference type="GO" id="GO:0005886">
    <property type="term" value="C:plasma membrane"/>
    <property type="evidence" value="ECO:0007669"/>
    <property type="project" value="UniProtKB-SubCell"/>
</dbReference>
<dbReference type="GO" id="GO:0006935">
    <property type="term" value="P:chemotaxis"/>
    <property type="evidence" value="ECO:0007669"/>
    <property type="project" value="UniProtKB-KW"/>
</dbReference>
<accession>A0A7C9TND9</accession>
<evidence type="ECO:0000256" key="9">
    <source>
        <dbReference type="ARBA" id="ARBA00023136"/>
    </source>
</evidence>
<comment type="caution">
    <text evidence="12">The sequence shown here is derived from an EMBL/GenBank/DDBJ whole genome shotgun (WGS) entry which is preliminary data.</text>
</comment>
<keyword evidence="12" id="KW-0282">Flagellum</keyword>
<feature type="transmembrane region" description="Helical" evidence="10">
    <location>
        <begin position="22"/>
        <end position="43"/>
    </location>
</feature>
<keyword evidence="12" id="KW-0969">Cilium</keyword>
<evidence type="ECO:0000256" key="6">
    <source>
        <dbReference type="ARBA" id="ARBA00022692"/>
    </source>
</evidence>
<evidence type="ECO:0000256" key="8">
    <source>
        <dbReference type="ARBA" id="ARBA00022989"/>
    </source>
</evidence>
<dbReference type="GO" id="GO:0009425">
    <property type="term" value="C:bacterial-type flagellum basal body"/>
    <property type="evidence" value="ECO:0007669"/>
    <property type="project" value="InterPro"/>
</dbReference>
<proteinExistence type="inferred from homology"/>
<comment type="similarity">
    <text evidence="3 10">Belongs to the FliL family.</text>
</comment>
<evidence type="ECO:0000256" key="11">
    <source>
        <dbReference type="SAM" id="MobiDB-lite"/>
    </source>
</evidence>
<feature type="compositionally biased region" description="Acidic residues" evidence="11">
    <location>
        <begin position="171"/>
        <end position="180"/>
    </location>
</feature>
<feature type="region of interest" description="Disordered" evidence="11">
    <location>
        <begin position="54"/>
        <end position="84"/>
    </location>
</feature>
<dbReference type="PANTHER" id="PTHR35091">
    <property type="entry name" value="FLAGELLAR PROTEIN FLIL"/>
    <property type="match status" value="1"/>
</dbReference>
<keyword evidence="10" id="KW-0997">Cell inner membrane</keyword>
<dbReference type="AlphaFoldDB" id="A0A7C9TND9"/>
<keyword evidence="12" id="KW-0966">Cell projection</keyword>
<evidence type="ECO:0000256" key="1">
    <source>
        <dbReference type="ARBA" id="ARBA00002254"/>
    </source>
</evidence>
<organism evidence="12 13">
    <name type="scientific">Ideonella livida</name>
    <dbReference type="NCBI Taxonomy" id="2707176"/>
    <lineage>
        <taxon>Bacteria</taxon>
        <taxon>Pseudomonadati</taxon>
        <taxon>Pseudomonadota</taxon>
        <taxon>Betaproteobacteria</taxon>
        <taxon>Burkholderiales</taxon>
        <taxon>Sphaerotilaceae</taxon>
        <taxon>Ideonella</taxon>
    </lineage>
</organism>
<dbReference type="RefSeq" id="WP_163458289.1">
    <property type="nucleotide sequence ID" value="NZ_JAAGOH010000017.1"/>
</dbReference>
<evidence type="ECO:0000256" key="5">
    <source>
        <dbReference type="ARBA" id="ARBA00022500"/>
    </source>
</evidence>